<evidence type="ECO:0000256" key="1">
    <source>
        <dbReference type="ARBA" id="ARBA00007406"/>
    </source>
</evidence>
<comment type="similarity">
    <text evidence="1 4">Belongs to the glyceraldehyde-3-phosphate dehydrogenase family.</text>
</comment>
<evidence type="ECO:0000256" key="3">
    <source>
        <dbReference type="ARBA" id="ARBA00023002"/>
    </source>
</evidence>
<dbReference type="SUPFAM" id="SSF51735">
    <property type="entry name" value="NAD(P)-binding Rossmann-fold domains"/>
    <property type="match status" value="1"/>
</dbReference>
<dbReference type="PRINTS" id="PR00078">
    <property type="entry name" value="G3PDHDRGNASE"/>
</dbReference>
<dbReference type="Pfam" id="PF02800">
    <property type="entry name" value="Gp_dh_C"/>
    <property type="match status" value="1"/>
</dbReference>
<dbReference type="InterPro" id="IPR020829">
    <property type="entry name" value="GlycerAld_3-P_DH_cat"/>
</dbReference>
<organism evidence="5 6">
    <name type="scientific">Mucilaginibacter gotjawali</name>
    <dbReference type="NCBI Taxonomy" id="1550579"/>
    <lineage>
        <taxon>Bacteria</taxon>
        <taxon>Pseudomonadati</taxon>
        <taxon>Bacteroidota</taxon>
        <taxon>Sphingobacteriia</taxon>
        <taxon>Sphingobacteriales</taxon>
        <taxon>Sphingobacteriaceae</taxon>
        <taxon>Mucilaginibacter</taxon>
    </lineage>
</organism>
<sequence>MKRIAINGFGRIGRAALKIIMNTPGLKLVAVNDLMTLENAAYLLKYDSIYGKYETDVTVNSEHLQVGEQKIVFFSEKDPAQLAWGKLNIDVVIESTGLFTNREDAEKHIYAGAKTVVITGPTKSKDTPTVVYGVNSEDGHTSIFSCGSCTTNNIGPVVEILERRLGINKAILNTTHAYTASQMLVDSPSKKEPRMGRAAGVNLAPAATGAAVAVTKVLPKFEGKFDGIAVRTPVPVGSISDITFIASRNTTAEEINAILIEEAKTERYKLVLSVTDEPLVSSDIIKSPFASIVDLEMTRVVDGDLVKVMAWYDNEWGFTNQMIRQINEL</sequence>
<dbReference type="PANTHER" id="PTHR43148">
    <property type="entry name" value="GLYCERALDEHYDE-3-PHOSPHATE DEHYDROGENASE 2"/>
    <property type="match status" value="1"/>
</dbReference>
<accession>A0A120MXP6</accession>
<reference evidence="5 6" key="1">
    <citation type="submission" date="2015-12" db="EMBL/GenBank/DDBJ databases">
        <title>Genome sequence of Mucilaginibacter gotjawali.</title>
        <authorList>
            <person name="Lee J.S."/>
            <person name="Lee K.C."/>
            <person name="Kim K.K."/>
            <person name="Lee B.W."/>
        </authorList>
    </citation>
    <scope>NUCLEOTIDE SEQUENCE [LARGE SCALE GENOMIC DNA]</scope>
    <source>
        <strain evidence="5 6">SA3-7</strain>
    </source>
</reference>
<dbReference type="SMART" id="SM00846">
    <property type="entry name" value="Gp_dh_N"/>
    <property type="match status" value="1"/>
</dbReference>
<evidence type="ECO:0000313" key="6">
    <source>
        <dbReference type="Proteomes" id="UP000218263"/>
    </source>
</evidence>
<dbReference type="KEGG" id="mgot:MgSA37_00054"/>
<dbReference type="OrthoDB" id="9803304at2"/>
<dbReference type="Gene3D" id="3.40.50.720">
    <property type="entry name" value="NAD(P)-binding Rossmann-like Domain"/>
    <property type="match status" value="1"/>
</dbReference>
<dbReference type="Gene3D" id="3.30.360.10">
    <property type="entry name" value="Dihydrodipicolinate Reductase, domain 2"/>
    <property type="match status" value="1"/>
</dbReference>
<dbReference type="Pfam" id="PF00044">
    <property type="entry name" value="Gp_dh_N"/>
    <property type="match status" value="1"/>
</dbReference>
<dbReference type="CDD" id="cd05214">
    <property type="entry name" value="GAPDH_I_N"/>
    <property type="match status" value="1"/>
</dbReference>
<dbReference type="GO" id="GO:0004365">
    <property type="term" value="F:glyceraldehyde-3-phosphate dehydrogenase (NAD+) (phosphorylating) activity"/>
    <property type="evidence" value="ECO:0007669"/>
    <property type="project" value="UniProtKB-EC"/>
</dbReference>
<evidence type="ECO:0000256" key="2">
    <source>
        <dbReference type="ARBA" id="ARBA00011881"/>
    </source>
</evidence>
<dbReference type="InterPro" id="IPR020831">
    <property type="entry name" value="GlycerAld/Erythrose_P_DH"/>
</dbReference>
<dbReference type="SUPFAM" id="SSF55347">
    <property type="entry name" value="Glyceraldehyde-3-phosphate dehydrogenase-like, C-terminal domain"/>
    <property type="match status" value="1"/>
</dbReference>
<proteinExistence type="inferred from homology"/>
<keyword evidence="3 5" id="KW-0560">Oxidoreductase</keyword>
<dbReference type="AlphaFoldDB" id="A0A120MXP6"/>
<dbReference type="EMBL" id="AP017313">
    <property type="protein sequence ID" value="BAU51905.1"/>
    <property type="molecule type" value="Genomic_DNA"/>
</dbReference>
<dbReference type="RefSeq" id="WP_096349286.1">
    <property type="nucleotide sequence ID" value="NZ_AP017313.1"/>
</dbReference>
<dbReference type="InterPro" id="IPR036291">
    <property type="entry name" value="NAD(P)-bd_dom_sf"/>
</dbReference>
<keyword evidence="6" id="KW-1185">Reference proteome</keyword>
<dbReference type="FunFam" id="3.30.360.10:FF:000002">
    <property type="entry name" value="Glyceraldehyde-3-phosphate dehydrogenase"/>
    <property type="match status" value="1"/>
</dbReference>
<protein>
    <submittedName>
        <fullName evidence="5">Glyceraldehyde-3-phosphate dehydrogenase</fullName>
        <ecNumber evidence="5">1.2.1.12</ecNumber>
    </submittedName>
</protein>
<dbReference type="Proteomes" id="UP000218263">
    <property type="component" value="Chromosome"/>
</dbReference>
<gene>
    <name evidence="5" type="primary">gap_1</name>
    <name evidence="5" type="ORF">MgSA37_00054</name>
</gene>
<dbReference type="PIRSF" id="PIRSF000149">
    <property type="entry name" value="GAP_DH"/>
    <property type="match status" value="1"/>
</dbReference>
<evidence type="ECO:0000256" key="4">
    <source>
        <dbReference type="RuleBase" id="RU000397"/>
    </source>
</evidence>
<dbReference type="EC" id="1.2.1.12" evidence="5"/>
<evidence type="ECO:0000313" key="5">
    <source>
        <dbReference type="EMBL" id="BAU51905.1"/>
    </source>
</evidence>
<dbReference type="InterPro" id="IPR020828">
    <property type="entry name" value="GlycerAld_3-P_DH_NAD(P)-bd"/>
</dbReference>
<comment type="subunit">
    <text evidence="2">Homotetramer.</text>
</comment>
<name>A0A120MXP6_9SPHI</name>
<dbReference type="FunFam" id="3.40.50.720:FF:000001">
    <property type="entry name" value="Glyceraldehyde-3-phosphate dehydrogenase"/>
    <property type="match status" value="1"/>
</dbReference>
<dbReference type="GO" id="GO:0051287">
    <property type="term" value="F:NAD binding"/>
    <property type="evidence" value="ECO:0007669"/>
    <property type="project" value="InterPro"/>
</dbReference>